<feature type="compositionally biased region" description="Basic residues" evidence="1">
    <location>
        <begin position="99"/>
        <end position="109"/>
    </location>
</feature>
<protein>
    <submittedName>
        <fullName evidence="3">Uncharacterized protein</fullName>
    </submittedName>
</protein>
<organism evidence="3 4">
    <name type="scientific">Podospora didyma</name>
    <dbReference type="NCBI Taxonomy" id="330526"/>
    <lineage>
        <taxon>Eukaryota</taxon>
        <taxon>Fungi</taxon>
        <taxon>Dikarya</taxon>
        <taxon>Ascomycota</taxon>
        <taxon>Pezizomycotina</taxon>
        <taxon>Sordariomycetes</taxon>
        <taxon>Sordariomycetidae</taxon>
        <taxon>Sordariales</taxon>
        <taxon>Podosporaceae</taxon>
        <taxon>Podospora</taxon>
    </lineage>
</organism>
<keyword evidence="4" id="KW-1185">Reference proteome</keyword>
<name>A0AAE0KA92_9PEZI</name>
<evidence type="ECO:0000256" key="1">
    <source>
        <dbReference type="SAM" id="MobiDB-lite"/>
    </source>
</evidence>
<dbReference type="EMBL" id="JAULSW010000008">
    <property type="protein sequence ID" value="KAK3372226.1"/>
    <property type="molecule type" value="Genomic_DNA"/>
</dbReference>
<feature type="region of interest" description="Disordered" evidence="1">
    <location>
        <begin position="98"/>
        <end position="157"/>
    </location>
</feature>
<proteinExistence type="predicted"/>
<evidence type="ECO:0000256" key="2">
    <source>
        <dbReference type="SAM" id="Phobius"/>
    </source>
</evidence>
<feature type="transmembrane region" description="Helical" evidence="2">
    <location>
        <begin position="41"/>
        <end position="60"/>
    </location>
</feature>
<evidence type="ECO:0000313" key="3">
    <source>
        <dbReference type="EMBL" id="KAK3372226.1"/>
    </source>
</evidence>
<reference evidence="3" key="1">
    <citation type="journal article" date="2023" name="Mol. Phylogenet. Evol.">
        <title>Genome-scale phylogeny and comparative genomics of the fungal order Sordariales.</title>
        <authorList>
            <person name="Hensen N."/>
            <person name="Bonometti L."/>
            <person name="Westerberg I."/>
            <person name="Brannstrom I.O."/>
            <person name="Guillou S."/>
            <person name="Cros-Aarteil S."/>
            <person name="Calhoun S."/>
            <person name="Haridas S."/>
            <person name="Kuo A."/>
            <person name="Mondo S."/>
            <person name="Pangilinan J."/>
            <person name="Riley R."/>
            <person name="LaButti K."/>
            <person name="Andreopoulos B."/>
            <person name="Lipzen A."/>
            <person name="Chen C."/>
            <person name="Yan M."/>
            <person name="Daum C."/>
            <person name="Ng V."/>
            <person name="Clum A."/>
            <person name="Steindorff A."/>
            <person name="Ohm R.A."/>
            <person name="Martin F."/>
            <person name="Silar P."/>
            <person name="Natvig D.O."/>
            <person name="Lalanne C."/>
            <person name="Gautier V."/>
            <person name="Ament-Velasquez S.L."/>
            <person name="Kruys A."/>
            <person name="Hutchinson M.I."/>
            <person name="Powell A.J."/>
            <person name="Barry K."/>
            <person name="Miller A.N."/>
            <person name="Grigoriev I.V."/>
            <person name="Debuchy R."/>
            <person name="Gladieux P."/>
            <person name="Hiltunen Thoren M."/>
            <person name="Johannesson H."/>
        </authorList>
    </citation>
    <scope>NUCLEOTIDE SEQUENCE</scope>
    <source>
        <strain evidence="3">CBS 232.78</strain>
    </source>
</reference>
<dbReference type="Proteomes" id="UP001285441">
    <property type="component" value="Unassembled WGS sequence"/>
</dbReference>
<comment type="caution">
    <text evidence="3">The sequence shown here is derived from an EMBL/GenBank/DDBJ whole genome shotgun (WGS) entry which is preliminary data.</text>
</comment>
<dbReference type="AlphaFoldDB" id="A0AAE0KA92"/>
<evidence type="ECO:0000313" key="4">
    <source>
        <dbReference type="Proteomes" id="UP001285441"/>
    </source>
</evidence>
<accession>A0AAE0KA92</accession>
<keyword evidence="2" id="KW-1133">Transmembrane helix</keyword>
<sequence length="157" mass="18184">MPVAARQRDNVKGDPGISRSAICAPGRPRNRYERQTDSHFLILKSFCFLIIFTFVRFIVFSPLAPFFLFMVEVWFSTTNFQVAGLRFLDICKSSCLSRSRNRNPPHAPHKFIPSPTARSGEPPEDTPHEKKKDHPSFFGAPNYQQHQRWRSEISFEI</sequence>
<keyword evidence="2" id="KW-0472">Membrane</keyword>
<reference evidence="3" key="2">
    <citation type="submission" date="2023-06" db="EMBL/GenBank/DDBJ databases">
        <authorList>
            <consortium name="Lawrence Berkeley National Laboratory"/>
            <person name="Haridas S."/>
            <person name="Hensen N."/>
            <person name="Bonometti L."/>
            <person name="Westerberg I."/>
            <person name="Brannstrom I.O."/>
            <person name="Guillou S."/>
            <person name="Cros-Aarteil S."/>
            <person name="Calhoun S."/>
            <person name="Kuo A."/>
            <person name="Mondo S."/>
            <person name="Pangilinan J."/>
            <person name="Riley R."/>
            <person name="LaButti K."/>
            <person name="Andreopoulos B."/>
            <person name="Lipzen A."/>
            <person name="Chen C."/>
            <person name="Yanf M."/>
            <person name="Daum C."/>
            <person name="Ng V."/>
            <person name="Clum A."/>
            <person name="Steindorff A."/>
            <person name="Ohm R."/>
            <person name="Martin F."/>
            <person name="Silar P."/>
            <person name="Natvig D."/>
            <person name="Lalanne C."/>
            <person name="Gautier V."/>
            <person name="Ament-velasquez S.L."/>
            <person name="Kruys A."/>
            <person name="Hutchinson M.I."/>
            <person name="Powell A.J."/>
            <person name="Barry K."/>
            <person name="Miller A.N."/>
            <person name="Grigoriev I.V."/>
            <person name="Debuchy R."/>
            <person name="Gladieux P."/>
            <person name="Thoren M.H."/>
            <person name="Johannesson H."/>
        </authorList>
    </citation>
    <scope>NUCLEOTIDE SEQUENCE</scope>
    <source>
        <strain evidence="3">CBS 232.78</strain>
    </source>
</reference>
<keyword evidence="2" id="KW-0812">Transmembrane</keyword>
<gene>
    <name evidence="3" type="ORF">B0H63DRAFT_290440</name>
</gene>
<feature type="compositionally biased region" description="Basic and acidic residues" evidence="1">
    <location>
        <begin position="125"/>
        <end position="135"/>
    </location>
</feature>